<keyword evidence="2" id="KW-1133">Transmembrane helix</keyword>
<proteinExistence type="predicted"/>
<dbReference type="AlphaFoldDB" id="A0A1V3WPC6"/>
<keyword evidence="2" id="KW-0472">Membrane</keyword>
<gene>
    <name evidence="3" type="ORF">BZL30_7398</name>
</gene>
<feature type="transmembrane region" description="Helical" evidence="2">
    <location>
        <begin position="12"/>
        <end position="35"/>
    </location>
</feature>
<dbReference type="EMBL" id="MVBM01000007">
    <property type="protein sequence ID" value="OOK68813.1"/>
    <property type="molecule type" value="Genomic_DNA"/>
</dbReference>
<evidence type="ECO:0000256" key="1">
    <source>
        <dbReference type="SAM" id="MobiDB-lite"/>
    </source>
</evidence>
<evidence type="ECO:0000256" key="2">
    <source>
        <dbReference type="SAM" id="Phobius"/>
    </source>
</evidence>
<dbReference type="Proteomes" id="UP000189229">
    <property type="component" value="Unassembled WGS sequence"/>
</dbReference>
<accession>A0A1V3WPC6</accession>
<name>A0A1V3WPC6_MYCKA</name>
<feature type="compositionally biased region" description="Polar residues" evidence="1">
    <location>
        <begin position="74"/>
        <end position="83"/>
    </location>
</feature>
<reference evidence="3" key="1">
    <citation type="submission" date="2017-02" db="EMBL/GenBank/DDBJ databases">
        <title>Complete genome sequences of Mycobacterium kansasii strains isolated from rhesus macaques.</title>
        <authorList>
            <person name="Panda A."/>
            <person name="Nagaraj S."/>
            <person name="Zhao X."/>
            <person name="Tettelin H."/>
            <person name="Detolla L.J."/>
        </authorList>
    </citation>
    <scope>NUCLEOTIDE SEQUENCE [LARGE SCALE GENOMIC DNA]</scope>
    <source>
        <strain evidence="3">11-3813</strain>
    </source>
</reference>
<protein>
    <submittedName>
        <fullName evidence="3">Uncharacterized protein</fullName>
    </submittedName>
</protein>
<comment type="caution">
    <text evidence="3">The sequence shown here is derived from an EMBL/GenBank/DDBJ whole genome shotgun (WGS) entry which is preliminary data.</text>
</comment>
<sequence length="216" mass="22541">MPEDRRDLIEAAVLGVFFAGSFGLYNNVPGLGFLWRPSARRTAVTSCGTAACSTWTPRKQGGRCTPPPAASSGPIRSSSNSVDGSGADDEPAGRPGRGRVWDGVAATRARGPAPAQFVERVGRYVEQLPATQRFAVRAGVLSLAAASYLTTGRSLPRLNPADRARVLGRIAAVGPDMGAAVEGLKAIVLLANGADAYADELLAGPRGTTRRARMPR</sequence>
<organism evidence="3">
    <name type="scientific">Mycobacterium kansasii</name>
    <dbReference type="NCBI Taxonomy" id="1768"/>
    <lineage>
        <taxon>Bacteria</taxon>
        <taxon>Bacillati</taxon>
        <taxon>Actinomycetota</taxon>
        <taxon>Actinomycetes</taxon>
        <taxon>Mycobacteriales</taxon>
        <taxon>Mycobacteriaceae</taxon>
        <taxon>Mycobacterium</taxon>
    </lineage>
</organism>
<feature type="region of interest" description="Disordered" evidence="1">
    <location>
        <begin position="55"/>
        <end position="99"/>
    </location>
</feature>
<evidence type="ECO:0000313" key="3">
    <source>
        <dbReference type="EMBL" id="OOK68813.1"/>
    </source>
</evidence>
<keyword evidence="2" id="KW-0812">Transmembrane</keyword>